<dbReference type="AlphaFoldDB" id="A0AAV5AWQ5"/>
<protein>
    <recommendedName>
        <fullName evidence="5">DUF4352 domain-containing protein</fullName>
    </recommendedName>
</protein>
<dbReference type="Proteomes" id="UP001055025">
    <property type="component" value="Unassembled WGS sequence"/>
</dbReference>
<keyword evidence="4" id="KW-1185">Reference proteome</keyword>
<organism evidence="3 4">
    <name type="scientific">Granulimonas faecalis</name>
    <dbReference type="NCBI Taxonomy" id="2894155"/>
    <lineage>
        <taxon>Bacteria</taxon>
        <taxon>Bacillati</taxon>
        <taxon>Actinomycetota</taxon>
        <taxon>Coriobacteriia</taxon>
        <taxon>Coriobacteriales</taxon>
        <taxon>Kribbibacteriaceae</taxon>
        <taxon>Granulimonas</taxon>
    </lineage>
</organism>
<feature type="region of interest" description="Disordered" evidence="1">
    <location>
        <begin position="22"/>
        <end position="58"/>
    </location>
</feature>
<name>A0AAV5AWQ5_9ACTN</name>
<sequence>MAREKRSKWLTDDEVEALFATVDETGHSNTATAEKEHRRRRRKGVGLEVDPLSGKDPSGSNVGAVIARTAVAFVVVLLIAIVGAQVGYGVMRRSSTANLTASVTPQSVASALQGGVEWGNGFTQFPEDFSVQEADEATGRVEVTVVDVTSANEMEAMSGGYIQATAFATNALLNPNINTVIYHIDVHDGGDGKIENAQLFGFLQPTTPVKNFMTFIFTKATSKSGGFNIFCTITGIDGPTMERLREKISSSPLDFLGADSPDADATAGGTSASVPTKAAGGSQPAA</sequence>
<dbReference type="EMBL" id="BQKC01000001">
    <property type="protein sequence ID" value="GJM54380.1"/>
    <property type="molecule type" value="Genomic_DNA"/>
</dbReference>
<comment type="caution">
    <text evidence="3">The sequence shown here is derived from an EMBL/GenBank/DDBJ whole genome shotgun (WGS) entry which is preliminary data.</text>
</comment>
<keyword evidence="2" id="KW-1133">Transmembrane helix</keyword>
<evidence type="ECO:0000313" key="3">
    <source>
        <dbReference type="EMBL" id="GJM54380.1"/>
    </source>
</evidence>
<evidence type="ECO:0000256" key="2">
    <source>
        <dbReference type="SAM" id="Phobius"/>
    </source>
</evidence>
<evidence type="ECO:0000256" key="1">
    <source>
        <dbReference type="SAM" id="MobiDB-lite"/>
    </source>
</evidence>
<proteinExistence type="predicted"/>
<keyword evidence="2" id="KW-0472">Membrane</keyword>
<gene>
    <name evidence="3" type="ORF">ATOP_00350</name>
</gene>
<accession>A0AAV5AWQ5</accession>
<dbReference type="RefSeq" id="WP_135977896.1">
    <property type="nucleotide sequence ID" value="NZ_BQKC01000001.1"/>
</dbReference>
<keyword evidence="2" id="KW-0812">Transmembrane</keyword>
<feature type="transmembrane region" description="Helical" evidence="2">
    <location>
        <begin position="65"/>
        <end position="88"/>
    </location>
</feature>
<reference evidence="3" key="1">
    <citation type="journal article" date="2022" name="Int. J. Syst. Evol. Microbiol.">
        <title>Granulimonas faecalis gen. nov., sp. nov., and Leptogranulimonas caecicola gen. nov., sp. nov., novel lactate-producing Atopobiaceae bacteria isolated from mouse intestines, and an emended description of the family Atopobiaceae.</title>
        <authorList>
            <person name="Morinaga K."/>
            <person name="Kusada H."/>
            <person name="Sakamoto S."/>
            <person name="Murakami T."/>
            <person name="Toyoda A."/>
            <person name="Mori H."/>
            <person name="Meng X.Y."/>
            <person name="Takashino M."/>
            <person name="Murotomi K."/>
            <person name="Tamaki H."/>
        </authorList>
    </citation>
    <scope>NUCLEOTIDE SEQUENCE</scope>
    <source>
        <strain evidence="3">OPF53</strain>
    </source>
</reference>
<evidence type="ECO:0000313" key="4">
    <source>
        <dbReference type="Proteomes" id="UP001055025"/>
    </source>
</evidence>
<feature type="region of interest" description="Disordered" evidence="1">
    <location>
        <begin position="252"/>
        <end position="286"/>
    </location>
</feature>
<evidence type="ECO:0008006" key="5">
    <source>
        <dbReference type="Google" id="ProtNLM"/>
    </source>
</evidence>